<comment type="caution">
    <text evidence="2">The sequence shown here is derived from an EMBL/GenBank/DDBJ whole genome shotgun (WGS) entry which is preliminary data.</text>
</comment>
<evidence type="ECO:0000259" key="1">
    <source>
        <dbReference type="PROSITE" id="PS50932"/>
    </source>
</evidence>
<dbReference type="SUPFAM" id="SSF47413">
    <property type="entry name" value="lambda repressor-like DNA-binding domains"/>
    <property type="match status" value="1"/>
</dbReference>
<evidence type="ECO:0000313" key="3">
    <source>
        <dbReference type="Proteomes" id="UP000823922"/>
    </source>
</evidence>
<proteinExistence type="predicted"/>
<reference evidence="2" key="2">
    <citation type="submission" date="2021-04" db="EMBL/GenBank/DDBJ databases">
        <authorList>
            <person name="Gilroy R."/>
        </authorList>
    </citation>
    <scope>NUCLEOTIDE SEQUENCE</scope>
    <source>
        <strain evidence="2">ChiBcec1-1630</strain>
    </source>
</reference>
<dbReference type="GO" id="GO:0006355">
    <property type="term" value="P:regulation of DNA-templated transcription"/>
    <property type="evidence" value="ECO:0007669"/>
    <property type="project" value="InterPro"/>
</dbReference>
<dbReference type="EMBL" id="DWVS01000025">
    <property type="protein sequence ID" value="HJC86596.1"/>
    <property type="molecule type" value="Genomic_DNA"/>
</dbReference>
<gene>
    <name evidence="2" type="ORF">H9926_01080</name>
</gene>
<reference evidence="2" key="1">
    <citation type="journal article" date="2021" name="PeerJ">
        <title>Extensive microbial diversity within the chicken gut microbiome revealed by metagenomics and culture.</title>
        <authorList>
            <person name="Gilroy R."/>
            <person name="Ravi A."/>
            <person name="Getino M."/>
            <person name="Pursley I."/>
            <person name="Horton D.L."/>
            <person name="Alikhan N.F."/>
            <person name="Baker D."/>
            <person name="Gharbi K."/>
            <person name="Hall N."/>
            <person name="Watson M."/>
            <person name="Adriaenssens E.M."/>
            <person name="Foster-Nyarko E."/>
            <person name="Jarju S."/>
            <person name="Secka A."/>
            <person name="Antonio M."/>
            <person name="Oren A."/>
            <person name="Chaudhuri R.R."/>
            <person name="La Ragione R."/>
            <person name="Hildebrand F."/>
            <person name="Pallen M.J."/>
        </authorList>
    </citation>
    <scope>NUCLEOTIDE SEQUENCE</scope>
    <source>
        <strain evidence="2">ChiBcec1-1630</strain>
    </source>
</reference>
<dbReference type="InterPro" id="IPR000843">
    <property type="entry name" value="HTH_LacI"/>
</dbReference>
<dbReference type="Pfam" id="PF00356">
    <property type="entry name" value="LacI"/>
    <property type="match status" value="1"/>
</dbReference>
<dbReference type="Proteomes" id="UP000823922">
    <property type="component" value="Unassembled WGS sequence"/>
</dbReference>
<sequence>MAIKSKELAGMLGVSAATMSLVLNHKPGISEELRNSLLERIREMGYG</sequence>
<dbReference type="Gene3D" id="1.10.260.40">
    <property type="entry name" value="lambda repressor-like DNA-binding domains"/>
    <property type="match status" value="1"/>
</dbReference>
<accession>A0A9D2QFE4</accession>
<dbReference type="CDD" id="cd01392">
    <property type="entry name" value="HTH_LacI"/>
    <property type="match status" value="1"/>
</dbReference>
<name>A0A9D2QFE4_9FIRM</name>
<evidence type="ECO:0000313" key="2">
    <source>
        <dbReference type="EMBL" id="HJC86596.1"/>
    </source>
</evidence>
<organism evidence="2 3">
    <name type="scientific">Candidatus Eisenbergiella intestinigallinarum</name>
    <dbReference type="NCBI Taxonomy" id="2838549"/>
    <lineage>
        <taxon>Bacteria</taxon>
        <taxon>Bacillati</taxon>
        <taxon>Bacillota</taxon>
        <taxon>Clostridia</taxon>
        <taxon>Lachnospirales</taxon>
        <taxon>Lachnospiraceae</taxon>
        <taxon>Eisenbergiella</taxon>
    </lineage>
</organism>
<feature type="domain" description="HTH lacI-type" evidence="1">
    <location>
        <begin position="3"/>
        <end position="47"/>
    </location>
</feature>
<dbReference type="PROSITE" id="PS50932">
    <property type="entry name" value="HTH_LACI_2"/>
    <property type="match status" value="1"/>
</dbReference>
<dbReference type="InterPro" id="IPR010982">
    <property type="entry name" value="Lambda_DNA-bd_dom_sf"/>
</dbReference>
<feature type="non-terminal residue" evidence="2">
    <location>
        <position position="47"/>
    </location>
</feature>
<dbReference type="AlphaFoldDB" id="A0A9D2QFE4"/>
<dbReference type="GO" id="GO:0003677">
    <property type="term" value="F:DNA binding"/>
    <property type="evidence" value="ECO:0007669"/>
    <property type="project" value="InterPro"/>
</dbReference>
<protein>
    <submittedName>
        <fullName evidence="2">Helix-turn-helix domain-containing protein</fullName>
    </submittedName>
</protein>